<dbReference type="Gene3D" id="3.40.630.30">
    <property type="match status" value="1"/>
</dbReference>
<reference evidence="2 3" key="1">
    <citation type="submission" date="2017-10" db="EMBL/GenBank/DDBJ databases">
        <title>Reclassification of Eubacterium combesii and discrepancies in the nomenclature of botulinum neurotoxin producing clostridia. Request for an Opinion.</title>
        <authorList>
            <person name="Dobritsa A.P."/>
            <person name="Kutumbaka K.K."/>
            <person name="Samadpour M."/>
        </authorList>
    </citation>
    <scope>NUCLEOTIDE SEQUENCE [LARGE SCALE GENOMIC DNA]</scope>
    <source>
        <strain evidence="2 3">DSM 20696</strain>
    </source>
</reference>
<keyword evidence="2" id="KW-0808">Transferase</keyword>
<dbReference type="PANTHER" id="PTHR43415">
    <property type="entry name" value="SPERMIDINE N(1)-ACETYLTRANSFERASE"/>
    <property type="match status" value="1"/>
</dbReference>
<evidence type="ECO:0000313" key="3">
    <source>
        <dbReference type="Proteomes" id="UP000231322"/>
    </source>
</evidence>
<dbReference type="AlphaFoldDB" id="A0A2G7HG88"/>
<protein>
    <submittedName>
        <fullName evidence="2">GNAT family N-acetyltransferase</fullName>
    </submittedName>
</protein>
<dbReference type="InterPro" id="IPR016181">
    <property type="entry name" value="Acyl_CoA_acyltransferase"/>
</dbReference>
<dbReference type="Proteomes" id="UP000231322">
    <property type="component" value="Unassembled WGS sequence"/>
</dbReference>
<evidence type="ECO:0000313" key="2">
    <source>
        <dbReference type="EMBL" id="PIH04125.1"/>
    </source>
</evidence>
<comment type="caution">
    <text evidence="2">The sequence shown here is derived from an EMBL/GenBank/DDBJ whole genome shotgun (WGS) entry which is preliminary data.</text>
</comment>
<gene>
    <name evidence="2" type="ORF">CS538_10390</name>
</gene>
<dbReference type="GO" id="GO:0016747">
    <property type="term" value="F:acyltransferase activity, transferring groups other than amino-acyl groups"/>
    <property type="evidence" value="ECO:0007669"/>
    <property type="project" value="InterPro"/>
</dbReference>
<dbReference type="CDD" id="cd04301">
    <property type="entry name" value="NAT_SF"/>
    <property type="match status" value="1"/>
</dbReference>
<name>A0A2G7HG88_9CLOT</name>
<dbReference type="InterPro" id="IPR000182">
    <property type="entry name" value="GNAT_dom"/>
</dbReference>
<accession>A0A2G7HG88</accession>
<evidence type="ECO:0000259" key="1">
    <source>
        <dbReference type="PROSITE" id="PS51186"/>
    </source>
</evidence>
<proteinExistence type="predicted"/>
<keyword evidence="3" id="KW-1185">Reference proteome</keyword>
<dbReference type="PANTHER" id="PTHR43415:SF3">
    <property type="entry name" value="GNAT-FAMILY ACETYLTRANSFERASE"/>
    <property type="match status" value="1"/>
</dbReference>
<organism evidence="2 3">
    <name type="scientific">Clostridium combesii</name>
    <dbReference type="NCBI Taxonomy" id="39481"/>
    <lineage>
        <taxon>Bacteria</taxon>
        <taxon>Bacillati</taxon>
        <taxon>Bacillota</taxon>
        <taxon>Clostridia</taxon>
        <taxon>Eubacteriales</taxon>
        <taxon>Clostridiaceae</taxon>
        <taxon>Clostridium</taxon>
    </lineage>
</organism>
<dbReference type="Pfam" id="PF13302">
    <property type="entry name" value="Acetyltransf_3"/>
    <property type="match status" value="1"/>
</dbReference>
<dbReference type="EMBL" id="PEIK01000007">
    <property type="protein sequence ID" value="PIH04125.1"/>
    <property type="molecule type" value="Genomic_DNA"/>
</dbReference>
<dbReference type="PROSITE" id="PS51186">
    <property type="entry name" value="GNAT"/>
    <property type="match status" value="1"/>
</dbReference>
<feature type="domain" description="N-acetyltransferase" evidence="1">
    <location>
        <begin position="16"/>
        <end position="182"/>
    </location>
</feature>
<sequence length="200" mass="23518">MREIDYDNYFWQQNGVRLRAMQPEDWNGHYYNRFDTLARRLLNYEVELPPTLDESRKFADTFTDFKLEMGRVMFIIETLDGINVGILNLNSIHERNGTFSIGMQVDKDYRGKGYGTEAMRILLRYAFLERRLNKFNASVLDGNIGSTTMLKKLGCQQEGVRRQVVYTDGRYMDEILFGLTKDEFIKNEKILSNCLKSNKF</sequence>
<dbReference type="SUPFAM" id="SSF55729">
    <property type="entry name" value="Acyl-CoA N-acyltransferases (Nat)"/>
    <property type="match status" value="1"/>
</dbReference>